<dbReference type="Proteomes" id="UP001152531">
    <property type="component" value="Unassembled WGS sequence"/>
</dbReference>
<gene>
    <name evidence="1" type="ORF">CLIB1444_04S02696</name>
</gene>
<accession>A0ACA9Y765</accession>
<comment type="caution">
    <text evidence="1">The sequence shown here is derived from an EMBL/GenBank/DDBJ whole genome shotgun (WGS) entry which is preliminary data.</text>
</comment>
<evidence type="ECO:0000313" key="2">
    <source>
        <dbReference type="Proteomes" id="UP001152531"/>
    </source>
</evidence>
<organism evidence="1 2">
    <name type="scientific">[Candida] jaroonii</name>
    <dbReference type="NCBI Taxonomy" id="467808"/>
    <lineage>
        <taxon>Eukaryota</taxon>
        <taxon>Fungi</taxon>
        <taxon>Dikarya</taxon>
        <taxon>Ascomycota</taxon>
        <taxon>Saccharomycotina</taxon>
        <taxon>Pichiomycetes</taxon>
        <taxon>Debaryomycetaceae</taxon>
        <taxon>Yamadazyma</taxon>
    </lineage>
</organism>
<evidence type="ECO:0000313" key="1">
    <source>
        <dbReference type="EMBL" id="CAH6720554.1"/>
    </source>
</evidence>
<name>A0ACA9Y765_9ASCO</name>
<dbReference type="EMBL" id="CALSDN010000004">
    <property type="protein sequence ID" value="CAH6720554.1"/>
    <property type="molecule type" value="Genomic_DNA"/>
</dbReference>
<reference evidence="1" key="1">
    <citation type="submission" date="2022-06" db="EMBL/GenBank/DDBJ databases">
        <authorList>
            <person name="Legras J.-L."/>
            <person name="Devillers H."/>
            <person name="Grondin C."/>
        </authorList>
    </citation>
    <scope>NUCLEOTIDE SEQUENCE</scope>
    <source>
        <strain evidence="1">CLIB 1444</strain>
    </source>
</reference>
<keyword evidence="2" id="KW-1185">Reference proteome</keyword>
<protein>
    <submittedName>
        <fullName evidence="1">GPI transamidase component Gab1p</fullName>
    </submittedName>
</protein>
<sequence length="425" mass="49089">MNKLLVFGVILRFIIPTIFPDIPDSLDSLVELSTPINSFGSLKESFFYLSNGINPYNGGINHHSPLLVSFFYNFQQLLGNNMFTIFTNFLYALVDALISLRLVKINNWYHKYNSERRGEKLYKISDDLIVSFYLFNPLMILSTLSHSTLIFSLFFTIESVYQIINGNLPRSMISLSISSYLSLTPIYLIFPILAFAHRLIKVDQLSQIYFHGSAVFITSIGLLLFFSLILTSSAEFIDQCYGTVIRFDKLQPNIGLWWYFFTEMFDFFTPFYLGVFNLFHFIFILPITIRLFEYKSHKTVGDGFLAIFLCYVWLSFTKPYPTIGDLGFSISLMPIFSGTIIPYCKLIHITGIVWLIGLLLSPILYYCWIVLGNGNANFFYSMNLLFGAVHILILIDFLWGKLVSDYCDIHKVPAKDRHTIRLTQY</sequence>
<proteinExistence type="predicted"/>